<evidence type="ECO:0000313" key="7">
    <source>
        <dbReference type="EMBL" id="ALW84824.1"/>
    </source>
</evidence>
<name>A0A0U4C3R5_9BACT</name>
<keyword evidence="1" id="KW-0645">Protease</keyword>
<dbReference type="InterPro" id="IPR002933">
    <property type="entry name" value="Peptidase_M20"/>
</dbReference>
<keyword evidence="3" id="KW-0378">Hydrolase</keyword>
<dbReference type="STRING" id="1411621.AUC43_06820"/>
<sequence length="507" mass="55469">MKKLYALALLALLGTGQATDPLLKVRQFRRAHEQELLREFEQLVAIPNVAADTANLRHTALFIQDMMRRRGIKTQLLAAPAAGVPPVVFGEVRTPGATRTIIFYAHYDGQPVNPAQWREGLAPFQPTYATGPLDRDGKITPRPAPGQPVSPDWRLYARSASDDKAGVMTILAGYQALAASKLKPKVNIKFFFEGEEERGSPHLAEILSRYKALLASDLWVICDGPVHQSGRKQVVFGARGDVNMSLKVYGPRRPLHSGHYGNWAPNPALALARLLASMEDSTGRVRVAGFYDDVTPLTPAEKAALARVPNLDQTIRQELGFARPYGTGQSLVELLNQPSLNINGMQSANVGAQAANVIPTVATAVLDLRLVPGNDAQRQVQKVIRHIDARGYHVTAAEPTDAERAQYPLLVRVQPETGYNAQRTPLDLPMAQQVIKAVQTTTPSPVVVLPTMGGSLPLYVFEQQLNAHTITVPVANYDNNQHAENENIRLGNLWEGLETMAAIMLLK</sequence>
<dbReference type="PANTHER" id="PTHR43270">
    <property type="entry name" value="BETA-ALA-HIS DIPEPTIDASE"/>
    <property type="match status" value="1"/>
</dbReference>
<keyword evidence="5" id="KW-0732">Signal</keyword>
<dbReference type="GO" id="GO:0008233">
    <property type="term" value="F:peptidase activity"/>
    <property type="evidence" value="ECO:0007669"/>
    <property type="project" value="UniProtKB-KW"/>
</dbReference>
<evidence type="ECO:0000256" key="3">
    <source>
        <dbReference type="ARBA" id="ARBA00022801"/>
    </source>
</evidence>
<proteinExistence type="predicted"/>
<keyword evidence="2" id="KW-0479">Metal-binding</keyword>
<dbReference type="Gene3D" id="3.30.70.360">
    <property type="match status" value="1"/>
</dbReference>
<dbReference type="InterPro" id="IPR011650">
    <property type="entry name" value="Peptidase_M20_dimer"/>
</dbReference>
<dbReference type="RefSeq" id="WP_068191303.1">
    <property type="nucleotide sequence ID" value="NZ_CP013909.1"/>
</dbReference>
<dbReference type="Gene3D" id="3.40.630.10">
    <property type="entry name" value="Zn peptidases"/>
    <property type="match status" value="1"/>
</dbReference>
<accession>A0A0U4C3R5</accession>
<evidence type="ECO:0000256" key="2">
    <source>
        <dbReference type="ARBA" id="ARBA00022723"/>
    </source>
</evidence>
<dbReference type="Proteomes" id="UP000059542">
    <property type="component" value="Chromosome"/>
</dbReference>
<dbReference type="InterPro" id="IPR051458">
    <property type="entry name" value="Cyt/Met_Dipeptidase"/>
</dbReference>
<keyword evidence="8" id="KW-1185">Reference proteome</keyword>
<gene>
    <name evidence="7" type="ORF">AUC43_06820</name>
</gene>
<dbReference type="GO" id="GO:0046872">
    <property type="term" value="F:metal ion binding"/>
    <property type="evidence" value="ECO:0007669"/>
    <property type="project" value="UniProtKB-KW"/>
</dbReference>
<protein>
    <submittedName>
        <fullName evidence="7">Peptidase M20</fullName>
    </submittedName>
</protein>
<dbReference type="PANTHER" id="PTHR43270:SF8">
    <property type="entry name" value="DI- AND TRIPEPTIDASE DUG2-RELATED"/>
    <property type="match status" value="1"/>
</dbReference>
<dbReference type="GO" id="GO:0006508">
    <property type="term" value="P:proteolysis"/>
    <property type="evidence" value="ECO:0007669"/>
    <property type="project" value="UniProtKB-KW"/>
</dbReference>
<feature type="signal peptide" evidence="5">
    <location>
        <begin position="1"/>
        <end position="18"/>
    </location>
</feature>
<evidence type="ECO:0000256" key="1">
    <source>
        <dbReference type="ARBA" id="ARBA00022670"/>
    </source>
</evidence>
<feature type="chain" id="PRO_5006847247" evidence="5">
    <location>
        <begin position="19"/>
        <end position="507"/>
    </location>
</feature>
<evidence type="ECO:0000259" key="6">
    <source>
        <dbReference type="Pfam" id="PF07687"/>
    </source>
</evidence>
<feature type="domain" description="Peptidase M20 dimerisation" evidence="6">
    <location>
        <begin position="244"/>
        <end position="391"/>
    </location>
</feature>
<evidence type="ECO:0000313" key="8">
    <source>
        <dbReference type="Proteomes" id="UP000059542"/>
    </source>
</evidence>
<dbReference type="Pfam" id="PF07687">
    <property type="entry name" value="M20_dimer"/>
    <property type="match status" value="1"/>
</dbReference>
<dbReference type="KEGG" id="hyg:AUC43_06820"/>
<dbReference type="SUPFAM" id="SSF53187">
    <property type="entry name" value="Zn-dependent exopeptidases"/>
    <property type="match status" value="1"/>
</dbReference>
<organism evidence="7 8">
    <name type="scientific">Hymenobacter sedentarius</name>
    <dbReference type="NCBI Taxonomy" id="1411621"/>
    <lineage>
        <taxon>Bacteria</taxon>
        <taxon>Pseudomonadati</taxon>
        <taxon>Bacteroidota</taxon>
        <taxon>Cytophagia</taxon>
        <taxon>Cytophagales</taxon>
        <taxon>Hymenobacteraceae</taxon>
        <taxon>Hymenobacter</taxon>
    </lineage>
</organism>
<dbReference type="EMBL" id="CP013909">
    <property type="protein sequence ID" value="ALW84824.1"/>
    <property type="molecule type" value="Genomic_DNA"/>
</dbReference>
<dbReference type="OrthoDB" id="9761532at2"/>
<evidence type="ECO:0000256" key="5">
    <source>
        <dbReference type="SAM" id="SignalP"/>
    </source>
</evidence>
<feature type="region of interest" description="Disordered" evidence="4">
    <location>
        <begin position="132"/>
        <end position="152"/>
    </location>
</feature>
<reference evidence="7 8" key="1">
    <citation type="submission" date="2015-12" db="EMBL/GenBank/DDBJ databases">
        <authorList>
            <person name="Shamseldin A."/>
            <person name="Moawad H."/>
            <person name="Abd El-Rahim W.M."/>
            <person name="Sadowsky M.J."/>
        </authorList>
    </citation>
    <scope>NUCLEOTIDE SEQUENCE [LARGE SCALE GENOMIC DNA]</scope>
    <source>
        <strain evidence="7 8">DG5B</strain>
    </source>
</reference>
<evidence type="ECO:0000256" key="4">
    <source>
        <dbReference type="SAM" id="MobiDB-lite"/>
    </source>
</evidence>
<dbReference type="AlphaFoldDB" id="A0A0U4C3R5"/>
<dbReference type="Pfam" id="PF01546">
    <property type="entry name" value="Peptidase_M20"/>
    <property type="match status" value="1"/>
</dbReference>